<dbReference type="PROSITE" id="PS00178">
    <property type="entry name" value="AA_TRNA_LIGASE_I"/>
    <property type="match status" value="1"/>
</dbReference>
<dbReference type="CDD" id="cd00814">
    <property type="entry name" value="MetRS_core"/>
    <property type="match status" value="1"/>
</dbReference>
<dbReference type="SUPFAM" id="SSF47323">
    <property type="entry name" value="Anticodon-binding domain of a subclass of class I aminoacyl-tRNA synthetases"/>
    <property type="match status" value="1"/>
</dbReference>
<dbReference type="PANTHER" id="PTHR43326">
    <property type="entry name" value="METHIONYL-TRNA SYNTHETASE"/>
    <property type="match status" value="1"/>
</dbReference>
<dbReference type="Proteomes" id="UP000034581">
    <property type="component" value="Unassembled WGS sequence"/>
</dbReference>
<evidence type="ECO:0000256" key="2">
    <source>
        <dbReference type="ARBA" id="ARBA00012838"/>
    </source>
</evidence>
<keyword evidence="6 12" id="KW-0547">Nucleotide-binding</keyword>
<keyword evidence="9 12" id="KW-0030">Aminoacyl-tRNA synthetase</keyword>
<evidence type="ECO:0000256" key="1">
    <source>
        <dbReference type="ARBA" id="ARBA00003314"/>
    </source>
</evidence>
<evidence type="ECO:0000256" key="6">
    <source>
        <dbReference type="ARBA" id="ARBA00022741"/>
    </source>
</evidence>
<evidence type="ECO:0000256" key="4">
    <source>
        <dbReference type="ARBA" id="ARBA00022490"/>
    </source>
</evidence>
<name>A0A0G0BHH1_UNCC3</name>
<organism evidence="14 15">
    <name type="scientific">candidate division CPR3 bacterium GW2011_GWF2_35_18</name>
    <dbReference type="NCBI Taxonomy" id="1618350"/>
    <lineage>
        <taxon>Bacteria</taxon>
        <taxon>Bacteria division CPR3</taxon>
    </lineage>
</organism>
<proteinExistence type="inferred from homology"/>
<dbReference type="Pfam" id="PF09334">
    <property type="entry name" value="tRNA-synt_1g"/>
    <property type="match status" value="2"/>
</dbReference>
<dbReference type="Gene3D" id="1.10.730.10">
    <property type="entry name" value="Isoleucyl-tRNA Synthetase, Domain 1"/>
    <property type="match status" value="1"/>
</dbReference>
<keyword evidence="8 12" id="KW-0648">Protein biosynthesis</keyword>
<comment type="catalytic activity">
    <reaction evidence="11">
        <text>tRNA(Met) + L-methionine + ATP = L-methionyl-tRNA(Met) + AMP + diphosphate</text>
        <dbReference type="Rhea" id="RHEA:13481"/>
        <dbReference type="Rhea" id="RHEA-COMP:9667"/>
        <dbReference type="Rhea" id="RHEA-COMP:9698"/>
        <dbReference type="ChEBI" id="CHEBI:30616"/>
        <dbReference type="ChEBI" id="CHEBI:33019"/>
        <dbReference type="ChEBI" id="CHEBI:57844"/>
        <dbReference type="ChEBI" id="CHEBI:78442"/>
        <dbReference type="ChEBI" id="CHEBI:78530"/>
        <dbReference type="ChEBI" id="CHEBI:456215"/>
        <dbReference type="EC" id="6.1.1.10"/>
    </reaction>
</comment>
<protein>
    <recommendedName>
        <fullName evidence="3">Methionine--tRNA ligase</fullName>
        <ecNumber evidence="2">6.1.1.10</ecNumber>
    </recommendedName>
    <alternativeName>
        <fullName evidence="10">Methionyl-tRNA synthetase</fullName>
    </alternativeName>
</protein>
<dbReference type="PRINTS" id="PR01041">
    <property type="entry name" value="TRNASYNTHMET"/>
</dbReference>
<sequence>MNNKYYITAAIPYVNGKPHIGHALEFVQTDVISRYHRLMRKEVIYLSGADENGLKMVQAAERENLPVQEFCDRNAQKFIEIFKKLNTTLDFFQRASSKIHKKGSQELWKLCEKNGDIYKKKYKGLYCVGCETFYTKDELVDGKCPEHLKVPEVVEEENYFFKLSKYEKPLLKLFEENKIKIVPEHRKNEVISFIKQGLEDLSISRSKERAKGWGVAVPNDEKQIIYIWFDALNVYQTGVGFGTDEKKYQKWWPADTHVIGKGILRFHAIYWPAILLSAHLELPKTILVHGYVNSGGQKMSKSLGNVIDPFIEIEKYGVDAIRYYLLSQILPTEDGDYNGEQFKKAYNGDLANGLGNVVARIAKLCEKSGLKFESNKTEFKDTLKEHKFHKVLEIFQFDSALKIIWEKIKKLDQRINNEKPWEVIKDPKQQDKIKTILSFYVQEIREIACLLEPFLPDTSQKIKRQFSGKEIQSEGPLFPRLI</sequence>
<dbReference type="GO" id="GO:0006431">
    <property type="term" value="P:methionyl-tRNA aminoacylation"/>
    <property type="evidence" value="ECO:0007669"/>
    <property type="project" value="InterPro"/>
</dbReference>
<evidence type="ECO:0000259" key="13">
    <source>
        <dbReference type="Pfam" id="PF09334"/>
    </source>
</evidence>
<keyword evidence="4" id="KW-0963">Cytoplasm</keyword>
<evidence type="ECO:0000256" key="7">
    <source>
        <dbReference type="ARBA" id="ARBA00022840"/>
    </source>
</evidence>
<dbReference type="AlphaFoldDB" id="A0A0G0BHH1"/>
<dbReference type="InterPro" id="IPR014758">
    <property type="entry name" value="Met-tRNA_synth"/>
</dbReference>
<dbReference type="GO" id="GO:0004825">
    <property type="term" value="F:methionine-tRNA ligase activity"/>
    <property type="evidence" value="ECO:0007669"/>
    <property type="project" value="UniProtKB-EC"/>
</dbReference>
<dbReference type="PANTHER" id="PTHR43326:SF1">
    <property type="entry name" value="METHIONINE--TRNA LIGASE, MITOCHONDRIAL"/>
    <property type="match status" value="1"/>
</dbReference>
<comment type="function">
    <text evidence="1">Is required not only for elongation of protein synthesis but also for the initiation of all mRNA translation through initiator tRNA(fMet) aminoacylation.</text>
</comment>
<dbReference type="NCBIfam" id="TIGR00398">
    <property type="entry name" value="metG"/>
    <property type="match status" value="1"/>
</dbReference>
<dbReference type="InterPro" id="IPR023457">
    <property type="entry name" value="Met-tRNA_synth_2"/>
</dbReference>
<dbReference type="EMBL" id="LBQB01000010">
    <property type="protein sequence ID" value="KKP68919.1"/>
    <property type="molecule type" value="Genomic_DNA"/>
</dbReference>
<dbReference type="InterPro" id="IPR001412">
    <property type="entry name" value="aa-tRNA-synth_I_CS"/>
</dbReference>
<accession>A0A0G0BHH1</accession>
<comment type="similarity">
    <text evidence="12">Belongs to the class-I aminoacyl-tRNA synthetase family.</text>
</comment>
<evidence type="ECO:0000256" key="10">
    <source>
        <dbReference type="ARBA" id="ARBA00030904"/>
    </source>
</evidence>
<gene>
    <name evidence="14" type="ORF">UR67_C0010G0003</name>
</gene>
<evidence type="ECO:0000256" key="8">
    <source>
        <dbReference type="ARBA" id="ARBA00022917"/>
    </source>
</evidence>
<evidence type="ECO:0000256" key="9">
    <source>
        <dbReference type="ARBA" id="ARBA00023146"/>
    </source>
</evidence>
<dbReference type="InterPro" id="IPR015413">
    <property type="entry name" value="Methionyl/Leucyl_tRNA_Synth"/>
</dbReference>
<dbReference type="Gene3D" id="2.170.220.10">
    <property type="match status" value="1"/>
</dbReference>
<dbReference type="EC" id="6.1.1.10" evidence="2"/>
<reference evidence="14 15" key="1">
    <citation type="journal article" date="2015" name="Nature">
        <title>rRNA introns, odd ribosomes, and small enigmatic genomes across a large radiation of phyla.</title>
        <authorList>
            <person name="Brown C.T."/>
            <person name="Hug L.A."/>
            <person name="Thomas B.C."/>
            <person name="Sharon I."/>
            <person name="Castelle C.J."/>
            <person name="Singh A."/>
            <person name="Wilkins M.J."/>
            <person name="Williams K.H."/>
            <person name="Banfield J.F."/>
        </authorList>
    </citation>
    <scope>NUCLEOTIDE SEQUENCE [LARGE SCALE GENOMIC DNA]</scope>
</reference>
<feature type="domain" description="Methionyl/Leucyl tRNA synthetase" evidence="13">
    <location>
        <begin position="150"/>
        <end position="361"/>
    </location>
</feature>
<dbReference type="PATRIC" id="fig|1618350.3.peg.1075"/>
<dbReference type="STRING" id="1618350.UR67_C0010G0003"/>
<feature type="domain" description="Methionyl/Leucyl tRNA synthetase" evidence="13">
    <location>
        <begin position="5"/>
        <end position="146"/>
    </location>
</feature>
<keyword evidence="5 12" id="KW-0436">Ligase</keyword>
<dbReference type="GO" id="GO:0005524">
    <property type="term" value="F:ATP binding"/>
    <property type="evidence" value="ECO:0007669"/>
    <property type="project" value="UniProtKB-KW"/>
</dbReference>
<evidence type="ECO:0000256" key="5">
    <source>
        <dbReference type="ARBA" id="ARBA00022598"/>
    </source>
</evidence>
<evidence type="ECO:0000313" key="14">
    <source>
        <dbReference type="EMBL" id="KKP68919.1"/>
    </source>
</evidence>
<evidence type="ECO:0000256" key="3">
    <source>
        <dbReference type="ARBA" id="ARBA00018753"/>
    </source>
</evidence>
<evidence type="ECO:0000313" key="15">
    <source>
        <dbReference type="Proteomes" id="UP000034581"/>
    </source>
</evidence>
<dbReference type="InterPro" id="IPR014729">
    <property type="entry name" value="Rossmann-like_a/b/a_fold"/>
</dbReference>
<dbReference type="Gene3D" id="3.40.50.620">
    <property type="entry name" value="HUPs"/>
    <property type="match status" value="1"/>
</dbReference>
<dbReference type="FunFam" id="2.170.220.10:FF:000001">
    <property type="entry name" value="methionine--tRNA ligase, mitochondrial"/>
    <property type="match status" value="1"/>
</dbReference>
<dbReference type="SUPFAM" id="SSF52374">
    <property type="entry name" value="Nucleotidylyl transferase"/>
    <property type="match status" value="1"/>
</dbReference>
<dbReference type="InterPro" id="IPR033911">
    <property type="entry name" value="MetRS_core"/>
</dbReference>
<evidence type="ECO:0000256" key="12">
    <source>
        <dbReference type="RuleBase" id="RU363039"/>
    </source>
</evidence>
<comment type="caution">
    <text evidence="14">The sequence shown here is derived from an EMBL/GenBank/DDBJ whole genome shotgun (WGS) entry which is preliminary data.</text>
</comment>
<keyword evidence="7 12" id="KW-0067">ATP-binding</keyword>
<dbReference type="InterPro" id="IPR009080">
    <property type="entry name" value="tRNAsynth_Ia_anticodon-bd"/>
</dbReference>
<evidence type="ECO:0000256" key="11">
    <source>
        <dbReference type="ARBA" id="ARBA00047364"/>
    </source>
</evidence>